<dbReference type="GeneID" id="30202069"/>
<name>A0A1E3P4L2_WICAA</name>
<accession>A0A1E3P4L2</accession>
<reference evidence="2 3" key="1">
    <citation type="journal article" date="2016" name="Proc. Natl. Acad. Sci. U.S.A.">
        <title>Comparative genomics of biotechnologically important yeasts.</title>
        <authorList>
            <person name="Riley R."/>
            <person name="Haridas S."/>
            <person name="Wolfe K.H."/>
            <person name="Lopes M.R."/>
            <person name="Hittinger C.T."/>
            <person name="Goeker M."/>
            <person name="Salamov A.A."/>
            <person name="Wisecaver J.H."/>
            <person name="Long T.M."/>
            <person name="Calvey C.H."/>
            <person name="Aerts A.L."/>
            <person name="Barry K.W."/>
            <person name="Choi C."/>
            <person name="Clum A."/>
            <person name="Coughlan A.Y."/>
            <person name="Deshpande S."/>
            <person name="Douglass A.P."/>
            <person name="Hanson S.J."/>
            <person name="Klenk H.-P."/>
            <person name="LaButti K.M."/>
            <person name="Lapidus A."/>
            <person name="Lindquist E.A."/>
            <person name="Lipzen A.M."/>
            <person name="Meier-Kolthoff J.P."/>
            <person name="Ohm R.A."/>
            <person name="Otillar R.P."/>
            <person name="Pangilinan J.L."/>
            <person name="Peng Y."/>
            <person name="Rokas A."/>
            <person name="Rosa C.A."/>
            <person name="Scheuner C."/>
            <person name="Sibirny A.A."/>
            <person name="Slot J.C."/>
            <person name="Stielow J.B."/>
            <person name="Sun H."/>
            <person name="Kurtzman C.P."/>
            <person name="Blackwell M."/>
            <person name="Grigoriev I.V."/>
            <person name="Jeffries T.W."/>
        </authorList>
    </citation>
    <scope>NUCLEOTIDE SEQUENCE [LARGE SCALE GENOMIC DNA]</scope>
    <source>
        <strain evidence="3">ATCC 58044 / CBS 1984 / NCYC 433 / NRRL Y-366-8</strain>
    </source>
</reference>
<protein>
    <submittedName>
        <fullName evidence="2">Uncharacterized protein</fullName>
    </submittedName>
</protein>
<feature type="region of interest" description="Disordered" evidence="1">
    <location>
        <begin position="184"/>
        <end position="238"/>
    </location>
</feature>
<proteinExistence type="predicted"/>
<evidence type="ECO:0000313" key="2">
    <source>
        <dbReference type="EMBL" id="ODQ60426.1"/>
    </source>
</evidence>
<dbReference type="RefSeq" id="XP_019039633.1">
    <property type="nucleotide sequence ID" value="XM_019184823.1"/>
</dbReference>
<evidence type="ECO:0000313" key="3">
    <source>
        <dbReference type="Proteomes" id="UP000094112"/>
    </source>
</evidence>
<gene>
    <name evidence="2" type="ORF">WICANDRAFT_79024</name>
</gene>
<evidence type="ECO:0000256" key="1">
    <source>
        <dbReference type="SAM" id="MobiDB-lite"/>
    </source>
</evidence>
<feature type="compositionally biased region" description="Acidic residues" evidence="1">
    <location>
        <begin position="188"/>
        <end position="198"/>
    </location>
</feature>
<dbReference type="Proteomes" id="UP000094112">
    <property type="component" value="Unassembled WGS sequence"/>
</dbReference>
<feature type="compositionally biased region" description="Basic and acidic residues" evidence="1">
    <location>
        <begin position="212"/>
        <end position="222"/>
    </location>
</feature>
<organism evidence="2 3">
    <name type="scientific">Wickerhamomyces anomalus (strain ATCC 58044 / CBS 1984 / NCYC 433 / NRRL Y-366-8)</name>
    <name type="common">Yeast</name>
    <name type="synonym">Hansenula anomala</name>
    <dbReference type="NCBI Taxonomy" id="683960"/>
    <lineage>
        <taxon>Eukaryota</taxon>
        <taxon>Fungi</taxon>
        <taxon>Dikarya</taxon>
        <taxon>Ascomycota</taxon>
        <taxon>Saccharomycotina</taxon>
        <taxon>Saccharomycetes</taxon>
        <taxon>Phaffomycetales</taxon>
        <taxon>Wickerhamomycetaceae</taxon>
        <taxon>Wickerhamomyces</taxon>
    </lineage>
</organism>
<keyword evidence="3" id="KW-1185">Reference proteome</keyword>
<dbReference type="EMBL" id="KV454210">
    <property type="protein sequence ID" value="ODQ60426.1"/>
    <property type="molecule type" value="Genomic_DNA"/>
</dbReference>
<dbReference type="AlphaFoldDB" id="A0A1E3P4L2"/>
<sequence length="259" mass="29636">MSSRRVGITMNPERSGSERMVRSKLELVLFMASFSQRATGFKIVKEVKDQNCRIIYFDDGGPIQAIDLGTDEDFILNIDTHQGKIPVEVKYSKYFKSLPLPVSEKFLDNEADEISDAFLNYCMQEIMRKTTEFNELEHGKGSGINHRSNDEDALSYYEMKRFYTQLVTPWFCQKYIPKRIVEKLSSSESEEDEEEEIEDVKNKKSNGKSKNNKKEGKKKVEEPLEDYTQGPIIYPDIPSGGKSGALFGIDKGHPFGRLS</sequence>